<keyword evidence="4 9" id="KW-1133">Transmembrane helix</keyword>
<feature type="domain" description="G-protein coupled receptors family 1 profile" evidence="10">
    <location>
        <begin position="17"/>
        <end position="242"/>
    </location>
</feature>
<dbReference type="SUPFAM" id="SSF81321">
    <property type="entry name" value="Family A G protein-coupled receptor-like"/>
    <property type="match status" value="1"/>
</dbReference>
<evidence type="ECO:0000256" key="3">
    <source>
        <dbReference type="ARBA" id="ARBA00022692"/>
    </source>
</evidence>
<dbReference type="GO" id="GO:0004930">
    <property type="term" value="F:G protein-coupled receptor activity"/>
    <property type="evidence" value="ECO:0007669"/>
    <property type="project" value="UniProtKB-KW"/>
</dbReference>
<keyword evidence="2" id="KW-1003">Cell membrane</keyword>
<evidence type="ECO:0000256" key="4">
    <source>
        <dbReference type="ARBA" id="ARBA00022989"/>
    </source>
</evidence>
<evidence type="ECO:0000256" key="7">
    <source>
        <dbReference type="ARBA" id="ARBA00023170"/>
    </source>
</evidence>
<dbReference type="OrthoDB" id="10506454at2759"/>
<evidence type="ECO:0000259" key="10">
    <source>
        <dbReference type="PROSITE" id="PS50262"/>
    </source>
</evidence>
<proteinExistence type="predicted"/>
<dbReference type="RefSeq" id="XP_018097822.1">
    <property type="nucleotide sequence ID" value="XM_018242333.2"/>
</dbReference>
<dbReference type="AlphaFoldDB" id="A0A8J0U685"/>
<dbReference type="KEGG" id="xla:108705452"/>
<accession>A0A8J0U685</accession>
<feature type="transmembrane region" description="Helical" evidence="9">
    <location>
        <begin position="181"/>
        <end position="201"/>
    </location>
</feature>
<dbReference type="PROSITE" id="PS50262">
    <property type="entry name" value="G_PROTEIN_RECEP_F1_2"/>
    <property type="match status" value="1"/>
</dbReference>
<keyword evidence="11" id="KW-1185">Reference proteome</keyword>
<reference evidence="12" key="1">
    <citation type="submission" date="2025-08" db="UniProtKB">
        <authorList>
            <consortium name="RefSeq"/>
        </authorList>
    </citation>
    <scope>IDENTIFICATION</scope>
    <source>
        <strain evidence="12">J_2021</strain>
        <tissue evidence="12">Erythrocytes</tissue>
    </source>
</reference>
<dbReference type="Pfam" id="PF00001">
    <property type="entry name" value="7tm_1"/>
    <property type="match status" value="1"/>
</dbReference>
<dbReference type="PANTHER" id="PTHR24228:SF59">
    <property type="entry name" value="NEUROPEPTIDE RECEPTOR 15"/>
    <property type="match status" value="1"/>
</dbReference>
<name>A0A8J0U685_XENLA</name>
<evidence type="ECO:0000256" key="5">
    <source>
        <dbReference type="ARBA" id="ARBA00023040"/>
    </source>
</evidence>
<keyword evidence="5" id="KW-0297">G-protein coupled receptor</keyword>
<dbReference type="PANTHER" id="PTHR24228">
    <property type="entry name" value="B2 BRADYKININ RECEPTOR/ANGIOTENSIN II RECEPTOR"/>
    <property type="match status" value="1"/>
</dbReference>
<dbReference type="Proteomes" id="UP000186698">
    <property type="component" value="Chromosome 1L"/>
</dbReference>
<dbReference type="InterPro" id="IPR017452">
    <property type="entry name" value="GPCR_Rhodpsn_7TM"/>
</dbReference>
<comment type="subcellular location">
    <subcellularLocation>
        <location evidence="1">Cell membrane</location>
        <topology evidence="1">Multi-pass membrane protein</topology>
    </subcellularLocation>
</comment>
<evidence type="ECO:0000256" key="6">
    <source>
        <dbReference type="ARBA" id="ARBA00023136"/>
    </source>
</evidence>
<dbReference type="GeneID" id="108705452"/>
<organism evidence="11 12">
    <name type="scientific">Xenopus laevis</name>
    <name type="common">African clawed frog</name>
    <dbReference type="NCBI Taxonomy" id="8355"/>
    <lineage>
        <taxon>Eukaryota</taxon>
        <taxon>Metazoa</taxon>
        <taxon>Chordata</taxon>
        <taxon>Craniata</taxon>
        <taxon>Vertebrata</taxon>
        <taxon>Euteleostomi</taxon>
        <taxon>Amphibia</taxon>
        <taxon>Batrachia</taxon>
        <taxon>Anura</taxon>
        <taxon>Pipoidea</taxon>
        <taxon>Pipidae</taxon>
        <taxon>Xenopodinae</taxon>
        <taxon>Xenopus</taxon>
        <taxon>Xenopus</taxon>
    </lineage>
</organism>
<feature type="transmembrane region" description="Helical" evidence="9">
    <location>
        <begin position="75"/>
        <end position="100"/>
    </location>
</feature>
<evidence type="ECO:0000256" key="8">
    <source>
        <dbReference type="ARBA" id="ARBA00023224"/>
    </source>
</evidence>
<keyword evidence="7" id="KW-0675">Receptor</keyword>
<evidence type="ECO:0000256" key="9">
    <source>
        <dbReference type="SAM" id="Phobius"/>
    </source>
</evidence>
<evidence type="ECO:0000313" key="11">
    <source>
        <dbReference type="Proteomes" id="UP000186698"/>
    </source>
</evidence>
<feature type="transmembrane region" description="Helical" evidence="9">
    <location>
        <begin position="6"/>
        <end position="24"/>
    </location>
</feature>
<protein>
    <submittedName>
        <fullName evidence="12">Uncharacterized protein LOC108705452</fullName>
    </submittedName>
</protein>
<sequence>MEILEMYVFLAAVGLPGNLIMIYITAKDIEKITTAGLLIMHFSFANMMHLVARILTLVIPKQGGICYPVTGPCKVALFTLFCGRRVSMLLTLLLGVFRLMRLINRTRKIINITPRNKCTHVLLLLLWIAVVCLWLPYILLIPAHRTSHPNSTETCTCSILISFTDENDYVIKLFNMLNGTLIQALVVTLMFYVSIRIVLILRQHQRTVSADGALSRYRSNQRELNAIKGITALLVCFGICFIINTVLRNIITSASFFCQRLFGDFYPVASPYILGFGYQSFRNMFTCVSCNPCKKSNRQHSITVS</sequence>
<evidence type="ECO:0000256" key="1">
    <source>
        <dbReference type="ARBA" id="ARBA00004651"/>
    </source>
</evidence>
<feature type="transmembrane region" description="Helical" evidence="9">
    <location>
        <begin position="36"/>
        <end position="55"/>
    </location>
</feature>
<dbReference type="CDD" id="cd00637">
    <property type="entry name" value="7tm_classA_rhodopsin-like"/>
    <property type="match status" value="1"/>
</dbReference>
<keyword evidence="8" id="KW-0807">Transducer</keyword>
<feature type="transmembrane region" description="Helical" evidence="9">
    <location>
        <begin position="121"/>
        <end position="141"/>
    </location>
</feature>
<keyword evidence="3 9" id="KW-0812">Transmembrane</keyword>
<feature type="transmembrane region" description="Helical" evidence="9">
    <location>
        <begin position="226"/>
        <end position="247"/>
    </location>
</feature>
<keyword evidence="6 9" id="KW-0472">Membrane</keyword>
<dbReference type="Gene3D" id="1.20.1070.10">
    <property type="entry name" value="Rhodopsin 7-helix transmembrane proteins"/>
    <property type="match status" value="1"/>
</dbReference>
<evidence type="ECO:0000313" key="12">
    <source>
        <dbReference type="RefSeq" id="XP_018097822.1"/>
    </source>
</evidence>
<evidence type="ECO:0000256" key="2">
    <source>
        <dbReference type="ARBA" id="ARBA00022475"/>
    </source>
</evidence>
<dbReference type="InterPro" id="IPR000276">
    <property type="entry name" value="GPCR_Rhodpsn"/>
</dbReference>
<gene>
    <name evidence="12" type="primary">LOC108705452</name>
</gene>
<dbReference type="GO" id="GO:0005886">
    <property type="term" value="C:plasma membrane"/>
    <property type="evidence" value="ECO:0007669"/>
    <property type="project" value="UniProtKB-SubCell"/>
</dbReference>